<keyword evidence="1" id="KW-0472">Membrane</keyword>
<dbReference type="EMBL" id="SMAH01000020">
    <property type="protein sequence ID" value="TCS94128.1"/>
    <property type="molecule type" value="Genomic_DNA"/>
</dbReference>
<reference evidence="3 5" key="2">
    <citation type="submission" date="2019-07" db="EMBL/GenBank/DDBJ databases">
        <title>Tepidimonas ignava SPS-1037 draft genome.</title>
        <authorList>
            <person name="Da Costa M.S."/>
            <person name="Froufe H.J.C."/>
            <person name="Egas C."/>
            <person name="Albuquerque L."/>
        </authorList>
    </citation>
    <scope>NUCLEOTIDE SEQUENCE [LARGE SCALE GENOMIC DNA]</scope>
    <source>
        <strain evidence="3 5">SPS-1037</strain>
    </source>
</reference>
<dbReference type="AlphaFoldDB" id="A0A4R3L554"/>
<accession>A0A4R3L554</accession>
<dbReference type="OrthoDB" id="9945019at2"/>
<evidence type="ECO:0000313" key="5">
    <source>
        <dbReference type="Proteomes" id="UP000315577"/>
    </source>
</evidence>
<evidence type="ECO:0000313" key="4">
    <source>
        <dbReference type="Proteomes" id="UP000295536"/>
    </source>
</evidence>
<sequence length="110" mass="11987">MALSRLVYRIDNAVISPERLLGAAWTLSALLALAIAIAFGEPMPGAWWEQALLWTAAFILLASILLVPVFSALWLALRMASAALMAASIVLEPIIELWRLIAARPPRARP</sequence>
<evidence type="ECO:0000313" key="3">
    <source>
        <dbReference type="EMBL" id="TSE18954.1"/>
    </source>
</evidence>
<gene>
    <name evidence="2" type="ORF">EDC36_12050</name>
    <name evidence="3" type="ORF">Tigna_02401</name>
</gene>
<proteinExistence type="predicted"/>
<feature type="transmembrane region" description="Helical" evidence="1">
    <location>
        <begin position="51"/>
        <end position="76"/>
    </location>
</feature>
<feature type="transmembrane region" description="Helical" evidence="1">
    <location>
        <begin position="20"/>
        <end position="39"/>
    </location>
</feature>
<dbReference type="EMBL" id="VJNC01000020">
    <property type="protein sequence ID" value="TSE18954.1"/>
    <property type="molecule type" value="Genomic_DNA"/>
</dbReference>
<keyword evidence="1" id="KW-1133">Transmembrane helix</keyword>
<dbReference type="Proteomes" id="UP000315577">
    <property type="component" value="Unassembled WGS sequence"/>
</dbReference>
<evidence type="ECO:0000313" key="2">
    <source>
        <dbReference type="EMBL" id="TCS94128.1"/>
    </source>
</evidence>
<comment type="caution">
    <text evidence="2">The sequence shown here is derived from an EMBL/GenBank/DDBJ whole genome shotgun (WGS) entry which is preliminary data.</text>
</comment>
<evidence type="ECO:0000256" key="1">
    <source>
        <dbReference type="SAM" id="Phobius"/>
    </source>
</evidence>
<protein>
    <submittedName>
        <fullName evidence="2">Uncharacterized protein</fullName>
    </submittedName>
</protein>
<dbReference type="Proteomes" id="UP000295536">
    <property type="component" value="Unassembled WGS sequence"/>
</dbReference>
<name>A0A4R3L554_9BURK</name>
<keyword evidence="5" id="KW-1185">Reference proteome</keyword>
<reference evidence="2 4" key="1">
    <citation type="submission" date="2019-03" db="EMBL/GenBank/DDBJ databases">
        <title>Genomic Encyclopedia of Type Strains, Phase IV (KMG-IV): sequencing the most valuable type-strain genomes for metagenomic binning, comparative biology and taxonomic classification.</title>
        <authorList>
            <person name="Goeker M."/>
        </authorList>
    </citation>
    <scope>NUCLEOTIDE SEQUENCE [LARGE SCALE GENOMIC DNA]</scope>
    <source>
        <strain evidence="2 4">DSM 12034</strain>
    </source>
</reference>
<dbReference type="RefSeq" id="WP_132963603.1">
    <property type="nucleotide sequence ID" value="NZ_SMAH01000020.1"/>
</dbReference>
<organism evidence="2 4">
    <name type="scientific">Tepidimonas ignava</name>
    <dbReference type="NCBI Taxonomy" id="114249"/>
    <lineage>
        <taxon>Bacteria</taxon>
        <taxon>Pseudomonadati</taxon>
        <taxon>Pseudomonadota</taxon>
        <taxon>Betaproteobacteria</taxon>
        <taxon>Burkholderiales</taxon>
        <taxon>Tepidimonas</taxon>
    </lineage>
</organism>
<keyword evidence="1" id="KW-0812">Transmembrane</keyword>